<organism evidence="3 4">
    <name type="scientific">Hondaea fermentalgiana</name>
    <dbReference type="NCBI Taxonomy" id="2315210"/>
    <lineage>
        <taxon>Eukaryota</taxon>
        <taxon>Sar</taxon>
        <taxon>Stramenopiles</taxon>
        <taxon>Bigyra</taxon>
        <taxon>Labyrinthulomycetes</taxon>
        <taxon>Thraustochytrida</taxon>
        <taxon>Thraustochytriidae</taxon>
        <taxon>Hondaea</taxon>
    </lineage>
</organism>
<keyword evidence="4" id="KW-1185">Reference proteome</keyword>
<dbReference type="PANTHER" id="PTHR42693">
    <property type="entry name" value="ARYLSULFATASE FAMILY MEMBER"/>
    <property type="match status" value="1"/>
</dbReference>
<dbReference type="GO" id="GO:0004065">
    <property type="term" value="F:arylsulfatase activity"/>
    <property type="evidence" value="ECO:0007669"/>
    <property type="project" value="TreeGrafter"/>
</dbReference>
<comment type="similarity">
    <text evidence="1">Belongs to the sulfatase family.</text>
</comment>
<dbReference type="Proteomes" id="UP000241890">
    <property type="component" value="Unassembled WGS sequence"/>
</dbReference>
<comment type="caution">
    <text evidence="3">The sequence shown here is derived from an EMBL/GenBank/DDBJ whole genome shotgun (WGS) entry which is preliminary data.</text>
</comment>
<evidence type="ECO:0000313" key="3">
    <source>
        <dbReference type="EMBL" id="GBG30081.1"/>
    </source>
</evidence>
<evidence type="ECO:0000256" key="1">
    <source>
        <dbReference type="ARBA" id="ARBA00008779"/>
    </source>
</evidence>
<accession>A0A2R5GP41</accession>
<reference evidence="3 4" key="1">
    <citation type="submission" date="2017-12" db="EMBL/GenBank/DDBJ databases">
        <title>Sequencing, de novo assembly and annotation of complete genome of a new Thraustochytrid species, strain FCC1311.</title>
        <authorList>
            <person name="Sedici K."/>
            <person name="Godart F."/>
            <person name="Aiese Cigliano R."/>
            <person name="Sanseverino W."/>
            <person name="Barakat M."/>
            <person name="Ortet P."/>
            <person name="Marechal E."/>
            <person name="Cagnac O."/>
            <person name="Amato A."/>
        </authorList>
    </citation>
    <scope>NUCLEOTIDE SEQUENCE [LARGE SCALE GENOMIC DNA]</scope>
</reference>
<dbReference type="PANTHER" id="PTHR42693:SF53">
    <property type="entry name" value="ENDO-4-O-SULFATASE"/>
    <property type="match status" value="1"/>
</dbReference>
<gene>
    <name evidence="3" type="ORF">FCC1311_063012</name>
</gene>
<dbReference type="SUPFAM" id="SSF53649">
    <property type="entry name" value="Alkaline phosphatase-like"/>
    <property type="match status" value="1"/>
</dbReference>
<evidence type="ECO:0000256" key="2">
    <source>
        <dbReference type="ARBA" id="ARBA00022801"/>
    </source>
</evidence>
<sequence length="160" mass="17776">MNGKRSLFEGGQRVSFIMQWPNMINSGQITNNAINQIDLIATLAEMTGAILNDCDAYDSHSFYRAVCDLAGVTPAQVRGNQPMVTEVPEKESGDGLGERIRCGSQKMLYAEDQWWMFDLVDDPSETTNIMDENLAEFASLKGTLYEVIDNSFSDTTAVYP</sequence>
<dbReference type="InterPro" id="IPR017850">
    <property type="entry name" value="Alkaline_phosphatase_core_sf"/>
</dbReference>
<dbReference type="InParanoid" id="A0A2R5GP41"/>
<proteinExistence type="inferred from homology"/>
<dbReference type="Gene3D" id="3.40.720.10">
    <property type="entry name" value="Alkaline Phosphatase, subunit A"/>
    <property type="match status" value="1"/>
</dbReference>
<dbReference type="AlphaFoldDB" id="A0A2R5GP41"/>
<evidence type="ECO:0000313" key="4">
    <source>
        <dbReference type="Proteomes" id="UP000241890"/>
    </source>
</evidence>
<dbReference type="EMBL" id="BEYU01000070">
    <property type="protein sequence ID" value="GBG30081.1"/>
    <property type="molecule type" value="Genomic_DNA"/>
</dbReference>
<name>A0A2R5GP41_9STRA</name>
<protein>
    <submittedName>
        <fullName evidence="3">Arylsulfatase</fullName>
    </submittedName>
</protein>
<dbReference type="InterPro" id="IPR050738">
    <property type="entry name" value="Sulfatase"/>
</dbReference>
<keyword evidence="2" id="KW-0378">Hydrolase</keyword>